<dbReference type="Proteomes" id="UP000229115">
    <property type="component" value="Segment"/>
</dbReference>
<protein>
    <submittedName>
        <fullName evidence="1">Uncharacterized protein</fullName>
    </submittedName>
</protein>
<evidence type="ECO:0000313" key="1">
    <source>
        <dbReference type="EMBL" id="ALO80083.1"/>
    </source>
</evidence>
<reference evidence="1 2" key="1">
    <citation type="submission" date="2015-10" db="EMBL/GenBank/DDBJ databases">
        <title>Large-scale maps of variable infection efficiencies in aquatic Bacteriodetes phage-host model systems.</title>
        <authorList>
            <person name="Holmfeldt K."/>
            <person name="Solonenko N."/>
            <person name="Howard-Varona C."/>
            <person name="Moreno M."/>
            <person name="Malmstrom R.R."/>
            <person name="Blow M.J."/>
            <person name="Sullivan M.B."/>
        </authorList>
    </citation>
    <scope>NUCLEOTIDE SEQUENCE [LARGE SCALE GENOMIC DNA]</scope>
</reference>
<proteinExistence type="predicted"/>
<gene>
    <name evidence="1" type="ORF">Phi4113_074</name>
</gene>
<dbReference type="EMBL" id="KT962245">
    <property type="protein sequence ID" value="ALO80083.1"/>
    <property type="molecule type" value="Genomic_RNA"/>
</dbReference>
<name>A0A0S2MW05_9CAUD</name>
<evidence type="ECO:0000313" key="2">
    <source>
        <dbReference type="Proteomes" id="UP000229115"/>
    </source>
</evidence>
<sequence>MKKLDYHEFYEYIWMSEDFVDVISDNFIDAEEEFIREFTLQLWRLYDLKFESNDPLSSSSIKRVFSILFSSLALFTPKLESLKPISDKGRF</sequence>
<organism evidence="1 2">
    <name type="scientific">Cellulophaga phage phi4:1_13</name>
    <dbReference type="NCBI Taxonomy" id="1747284"/>
    <lineage>
        <taxon>Viruses</taxon>
        <taxon>Duplodnaviria</taxon>
        <taxon>Heunggongvirae</taxon>
        <taxon>Uroviricota</taxon>
        <taxon>Caudoviricetes</taxon>
        <taxon>Lightbulbvirus</taxon>
        <taxon>Lightbulbvirus Cba41</taxon>
    </lineage>
</organism>
<accession>A0A0S2MW05</accession>